<feature type="non-terminal residue" evidence="1">
    <location>
        <position position="1"/>
    </location>
</feature>
<dbReference type="EMBL" id="HACA01028555">
    <property type="protein sequence ID" value="CDW45916.1"/>
    <property type="molecule type" value="Transcribed_RNA"/>
</dbReference>
<sequence>AIIEGLITLDSNLELITSFFILFYIYNVHKEEVKNLSCCSFHKRPKKGQLLGTDKFYYDWTDRFAVLIFFRPIQHYKILIRRKEPYAYSLWKISRNIHS</sequence>
<organism evidence="1">
    <name type="scientific">Lepeophtheirus salmonis</name>
    <name type="common">Salmon louse</name>
    <name type="synonym">Caligus salmonis</name>
    <dbReference type="NCBI Taxonomy" id="72036"/>
    <lineage>
        <taxon>Eukaryota</taxon>
        <taxon>Metazoa</taxon>
        <taxon>Ecdysozoa</taxon>
        <taxon>Arthropoda</taxon>
        <taxon>Crustacea</taxon>
        <taxon>Multicrustacea</taxon>
        <taxon>Hexanauplia</taxon>
        <taxon>Copepoda</taxon>
        <taxon>Siphonostomatoida</taxon>
        <taxon>Caligidae</taxon>
        <taxon>Lepeophtheirus</taxon>
    </lineage>
</organism>
<proteinExistence type="predicted"/>
<reference evidence="1" key="1">
    <citation type="submission" date="2014-05" db="EMBL/GenBank/DDBJ databases">
        <authorList>
            <person name="Chronopoulou M."/>
        </authorList>
    </citation>
    <scope>NUCLEOTIDE SEQUENCE</scope>
    <source>
        <tissue evidence="1">Whole organism</tissue>
    </source>
</reference>
<protein>
    <submittedName>
        <fullName evidence="1">Uncharacterized protein</fullName>
    </submittedName>
</protein>
<evidence type="ECO:0000313" key="1">
    <source>
        <dbReference type="EMBL" id="CDW45916.1"/>
    </source>
</evidence>
<accession>A0A0K2V7K9</accession>
<dbReference type="AlphaFoldDB" id="A0A0K2V7K9"/>
<name>A0A0K2V7K9_LEPSM</name>